<protein>
    <submittedName>
        <fullName evidence="3">Uncharacterized lipoprotein YmbA</fullName>
    </submittedName>
</protein>
<evidence type="ECO:0000313" key="3">
    <source>
        <dbReference type="EMBL" id="SFX42254.1"/>
    </source>
</evidence>
<dbReference type="SUPFAM" id="SSF159594">
    <property type="entry name" value="XCC0632-like"/>
    <property type="match status" value="1"/>
</dbReference>
<proteinExistence type="predicted"/>
<evidence type="ECO:0000259" key="2">
    <source>
        <dbReference type="Pfam" id="PF03886"/>
    </source>
</evidence>
<gene>
    <name evidence="3" type="ORF">SAMN02745752_01593</name>
</gene>
<dbReference type="Gene3D" id="3.40.50.10610">
    <property type="entry name" value="ABC-type transport auxiliary lipoprotein component"/>
    <property type="match status" value="1"/>
</dbReference>
<keyword evidence="4" id="KW-1185">Reference proteome</keyword>
<dbReference type="AlphaFoldDB" id="A0A1K1WY02"/>
<feature type="domain" description="ABC-type transport auxiliary lipoprotein component" evidence="2">
    <location>
        <begin position="47"/>
        <end position="188"/>
    </location>
</feature>
<dbReference type="Pfam" id="PF03886">
    <property type="entry name" value="ABC_trans_aux"/>
    <property type="match status" value="1"/>
</dbReference>
<keyword evidence="1" id="KW-0732">Signal</keyword>
<name>A0A1K1WY02_9GAMM</name>
<evidence type="ECO:0000313" key="4">
    <source>
        <dbReference type="Proteomes" id="UP000182350"/>
    </source>
</evidence>
<dbReference type="InterPro" id="IPR005586">
    <property type="entry name" value="ABC_trans_aux"/>
</dbReference>
<dbReference type="Proteomes" id="UP000182350">
    <property type="component" value="Unassembled WGS sequence"/>
</dbReference>
<dbReference type="OrthoDB" id="5600407at2"/>
<reference evidence="3 4" key="1">
    <citation type="submission" date="2016-11" db="EMBL/GenBank/DDBJ databases">
        <authorList>
            <person name="Jaros S."/>
            <person name="Januszkiewicz K."/>
            <person name="Wedrychowicz H."/>
        </authorList>
    </citation>
    <scope>NUCLEOTIDE SEQUENCE [LARGE SCALE GENOMIC DNA]</scope>
    <source>
        <strain evidence="3 4">DSM 21637</strain>
    </source>
</reference>
<feature type="signal peptide" evidence="1">
    <location>
        <begin position="1"/>
        <end position="17"/>
    </location>
</feature>
<organism evidence="3 4">
    <name type="scientific">Marinospirillum alkaliphilum DSM 21637</name>
    <dbReference type="NCBI Taxonomy" id="1122209"/>
    <lineage>
        <taxon>Bacteria</taxon>
        <taxon>Pseudomonadati</taxon>
        <taxon>Pseudomonadota</taxon>
        <taxon>Gammaproteobacteria</taxon>
        <taxon>Oceanospirillales</taxon>
        <taxon>Oceanospirillaceae</taxon>
        <taxon>Marinospirillum</taxon>
    </lineage>
</organism>
<keyword evidence="3" id="KW-0449">Lipoprotein</keyword>
<dbReference type="PROSITE" id="PS51257">
    <property type="entry name" value="PROKAR_LIPOPROTEIN"/>
    <property type="match status" value="1"/>
</dbReference>
<evidence type="ECO:0000256" key="1">
    <source>
        <dbReference type="SAM" id="SignalP"/>
    </source>
</evidence>
<dbReference type="RefSeq" id="WP_072325837.1">
    <property type="nucleotide sequence ID" value="NZ_FPJW01000005.1"/>
</dbReference>
<sequence>MKYLLVPLMLLLLTACAAPPKPSPAPEQLLLNSLEGRNGLNTLPGDYRLHLAIERPIASSPLRSREIWYRDADHRLAPFSRHIWADSLDNQLQQLLTEYLGQELWIQAALPDQPGYRADYRLRLLINQWYLDTRSRKLQISLQLNLLDAAGNNLLQQQWSAEQSVRDMSAEGMARASHRWLQGWAAEVSELLYEHLKNLDLDQ</sequence>
<dbReference type="EMBL" id="FPJW01000005">
    <property type="protein sequence ID" value="SFX42254.1"/>
    <property type="molecule type" value="Genomic_DNA"/>
</dbReference>
<dbReference type="STRING" id="1122209.SAMN02745752_01593"/>
<accession>A0A1K1WY02</accession>
<feature type="chain" id="PRO_5013289812" evidence="1">
    <location>
        <begin position="18"/>
        <end position="203"/>
    </location>
</feature>